<keyword evidence="3" id="KW-1185">Reference proteome</keyword>
<dbReference type="Proteomes" id="UP001500886">
    <property type="component" value="Unassembled WGS sequence"/>
</dbReference>
<dbReference type="InterPro" id="IPR010982">
    <property type="entry name" value="Lambda_DNA-bd_dom_sf"/>
</dbReference>
<sequence>MRTHGTWEGSTVRNGNPEPPIAWRYCGHQMKLWRTLAGVSREQLADEAGFSVEFIKSVEQGRRRANLHLLQVTDDLCGARGLVVAAHEYLEPSRHAPQYREFFAAEAEALSVSSYETLYVPGLLQTEDYARTLMGRGAWPPVDEELVEQRVAQRLQRQAKLRRKPLAPFHYVIYEAALRTNVGGPAVMKAQLEHLQEVSQLRNVWLQILPADRQTPTSLSGPFTLLVTPTHRLLAYVEGQNISALHSDAGIVSDFNHRYGLIRAEALSAEEAVSFIEKVLQEL</sequence>
<dbReference type="CDD" id="cd00093">
    <property type="entry name" value="HTH_XRE"/>
    <property type="match status" value="1"/>
</dbReference>
<evidence type="ECO:0000259" key="1">
    <source>
        <dbReference type="PROSITE" id="PS50943"/>
    </source>
</evidence>
<protein>
    <submittedName>
        <fullName evidence="2">Helix-turn-helix transcriptional regulator</fullName>
    </submittedName>
</protein>
<reference evidence="2 3" key="1">
    <citation type="journal article" date="2019" name="Int. J. Syst. Evol. Microbiol.">
        <title>The Global Catalogue of Microorganisms (GCM) 10K type strain sequencing project: providing services to taxonomists for standard genome sequencing and annotation.</title>
        <authorList>
            <consortium name="The Broad Institute Genomics Platform"/>
            <consortium name="The Broad Institute Genome Sequencing Center for Infectious Disease"/>
            <person name="Wu L."/>
            <person name="Ma J."/>
        </authorList>
    </citation>
    <scope>NUCLEOTIDE SEQUENCE [LARGE SCALE GENOMIC DNA]</scope>
    <source>
        <strain evidence="2 3">JCM 4542</strain>
    </source>
</reference>
<organism evidence="2 3">
    <name type="scientific">Streptomyces luteosporeus</name>
    <dbReference type="NCBI Taxonomy" id="173856"/>
    <lineage>
        <taxon>Bacteria</taxon>
        <taxon>Bacillati</taxon>
        <taxon>Actinomycetota</taxon>
        <taxon>Actinomycetes</taxon>
        <taxon>Kitasatosporales</taxon>
        <taxon>Streptomycetaceae</taxon>
        <taxon>Streptomyces</taxon>
    </lineage>
</organism>
<dbReference type="PROSITE" id="PS50943">
    <property type="entry name" value="HTH_CROC1"/>
    <property type="match status" value="1"/>
</dbReference>
<dbReference type="EMBL" id="BAAASL010000026">
    <property type="protein sequence ID" value="GAA2724520.1"/>
    <property type="molecule type" value="Genomic_DNA"/>
</dbReference>
<dbReference type="Gene3D" id="1.10.260.40">
    <property type="entry name" value="lambda repressor-like DNA-binding domains"/>
    <property type="match status" value="1"/>
</dbReference>
<evidence type="ECO:0000313" key="3">
    <source>
        <dbReference type="Proteomes" id="UP001500886"/>
    </source>
</evidence>
<dbReference type="Pfam" id="PF19054">
    <property type="entry name" value="DUF5753"/>
    <property type="match status" value="1"/>
</dbReference>
<feature type="domain" description="HTH cro/C1-type" evidence="1">
    <location>
        <begin position="30"/>
        <end position="71"/>
    </location>
</feature>
<comment type="caution">
    <text evidence="2">The sequence shown here is derived from an EMBL/GenBank/DDBJ whole genome shotgun (WGS) entry which is preliminary data.</text>
</comment>
<proteinExistence type="predicted"/>
<name>A0ABN3U6H6_9ACTN</name>
<accession>A0ABN3U6H6</accession>
<gene>
    <name evidence="2" type="ORF">GCM10010315_54560</name>
</gene>
<dbReference type="InterPro" id="IPR043917">
    <property type="entry name" value="DUF5753"/>
</dbReference>
<dbReference type="InterPro" id="IPR001387">
    <property type="entry name" value="Cro/C1-type_HTH"/>
</dbReference>
<dbReference type="SUPFAM" id="SSF47413">
    <property type="entry name" value="lambda repressor-like DNA-binding domains"/>
    <property type="match status" value="1"/>
</dbReference>
<dbReference type="Pfam" id="PF13560">
    <property type="entry name" value="HTH_31"/>
    <property type="match status" value="1"/>
</dbReference>
<evidence type="ECO:0000313" key="2">
    <source>
        <dbReference type="EMBL" id="GAA2724520.1"/>
    </source>
</evidence>